<dbReference type="EMBL" id="BLZR01000001">
    <property type="protein sequence ID" value="GFP76123.1"/>
    <property type="molecule type" value="Genomic_DNA"/>
</dbReference>
<dbReference type="InterPro" id="IPR002637">
    <property type="entry name" value="RdgB/HAM1"/>
</dbReference>
<dbReference type="GO" id="GO:0047429">
    <property type="term" value="F:nucleoside triphosphate diphosphatase activity"/>
    <property type="evidence" value="ECO:0007669"/>
    <property type="project" value="InterPro"/>
</dbReference>
<evidence type="ECO:0000256" key="1">
    <source>
        <dbReference type="ARBA" id="ARBA00022801"/>
    </source>
</evidence>
<sequence>MRLIYGTYNPSKLTSMIKMLDGLNIEVTGIGSIDLNLKGSDETGKDPLDNAIEKATTYYEQLKIPVFSCDTGLFFDGVEEEDQPGVLVKRIHGEDLSYREMVDYYSDLAAKYGGKLTAYYKNGICLYIDKDHIYKYDGEDICSEKFYIVDKPHERYREGFPLDTLSVDIETMKYYYDLEDEKSESLGVIFGFREFFIRSLDDYLHRKNI</sequence>
<reference evidence="2 3" key="1">
    <citation type="submission" date="2020-07" db="EMBL/GenBank/DDBJ databases">
        <title>A new beta-1,3-glucan-decomposing anaerobic bacterium isolated from anoxic soil subjected to biological soil disinfestation.</title>
        <authorList>
            <person name="Ueki A."/>
            <person name="Tonouchi A."/>
        </authorList>
    </citation>
    <scope>NUCLEOTIDE SEQUENCE [LARGE SCALE GENOMIC DNA]</scope>
    <source>
        <strain evidence="2 3">TW1</strain>
    </source>
</reference>
<gene>
    <name evidence="2" type="ORF">bsdtw1_02220</name>
</gene>
<accession>A0A6V8SML8</accession>
<proteinExistence type="predicted"/>
<organism evidence="2 3">
    <name type="scientific">Clostridium fungisolvens</name>
    <dbReference type="NCBI Taxonomy" id="1604897"/>
    <lineage>
        <taxon>Bacteria</taxon>
        <taxon>Bacillati</taxon>
        <taxon>Bacillota</taxon>
        <taxon>Clostridia</taxon>
        <taxon>Eubacteriales</taxon>
        <taxon>Clostridiaceae</taxon>
        <taxon>Clostridium</taxon>
    </lineage>
</organism>
<dbReference type="Pfam" id="PF01725">
    <property type="entry name" value="Ham1p_like"/>
    <property type="match status" value="1"/>
</dbReference>
<dbReference type="Gene3D" id="3.90.950.10">
    <property type="match status" value="1"/>
</dbReference>
<evidence type="ECO:0000313" key="2">
    <source>
        <dbReference type="EMBL" id="GFP76123.1"/>
    </source>
</evidence>
<dbReference type="InterPro" id="IPR029001">
    <property type="entry name" value="ITPase-like_fam"/>
</dbReference>
<evidence type="ECO:0000313" key="3">
    <source>
        <dbReference type="Proteomes" id="UP000580568"/>
    </source>
</evidence>
<protein>
    <submittedName>
        <fullName evidence="2">DITP/XTP pyrophosphatase</fullName>
    </submittedName>
</protein>
<comment type="caution">
    <text evidence="2">The sequence shown here is derived from an EMBL/GenBank/DDBJ whole genome shotgun (WGS) entry which is preliminary data.</text>
</comment>
<dbReference type="AlphaFoldDB" id="A0A6V8SML8"/>
<keyword evidence="1" id="KW-0378">Hydrolase</keyword>
<name>A0A6V8SML8_9CLOT</name>
<dbReference type="SUPFAM" id="SSF52972">
    <property type="entry name" value="ITPase-like"/>
    <property type="match status" value="1"/>
</dbReference>
<dbReference type="RefSeq" id="WP_183277575.1">
    <property type="nucleotide sequence ID" value="NZ_BLZR01000001.1"/>
</dbReference>
<keyword evidence="3" id="KW-1185">Reference proteome</keyword>
<dbReference type="GO" id="GO:0009143">
    <property type="term" value="P:nucleoside triphosphate catabolic process"/>
    <property type="evidence" value="ECO:0007669"/>
    <property type="project" value="InterPro"/>
</dbReference>
<dbReference type="Proteomes" id="UP000580568">
    <property type="component" value="Unassembled WGS sequence"/>
</dbReference>